<feature type="transmembrane region" description="Helical" evidence="6">
    <location>
        <begin position="133"/>
        <end position="150"/>
    </location>
</feature>
<evidence type="ECO:0000313" key="9">
    <source>
        <dbReference type="Proteomes" id="UP000649345"/>
    </source>
</evidence>
<protein>
    <submittedName>
        <fullName evidence="8">EamA family transporter</fullName>
    </submittedName>
</protein>
<dbReference type="PANTHER" id="PTHR32322:SF2">
    <property type="entry name" value="EAMA DOMAIN-CONTAINING PROTEIN"/>
    <property type="match status" value="1"/>
</dbReference>
<dbReference type="SUPFAM" id="SSF103481">
    <property type="entry name" value="Multidrug resistance efflux transporter EmrE"/>
    <property type="match status" value="2"/>
</dbReference>
<evidence type="ECO:0000313" key="8">
    <source>
        <dbReference type="EMBL" id="MBC5659969.1"/>
    </source>
</evidence>
<feature type="transmembrane region" description="Helical" evidence="6">
    <location>
        <begin position="218"/>
        <end position="239"/>
    </location>
</feature>
<feature type="transmembrane region" description="Helical" evidence="6">
    <location>
        <begin position="156"/>
        <end position="178"/>
    </location>
</feature>
<feature type="transmembrane region" description="Helical" evidence="6">
    <location>
        <begin position="78"/>
        <end position="97"/>
    </location>
</feature>
<gene>
    <name evidence="8" type="ORF">H8S44_09310</name>
</gene>
<dbReference type="InterPro" id="IPR050638">
    <property type="entry name" value="AA-Vitamin_Transporters"/>
</dbReference>
<name>A0A923LD50_9FIRM</name>
<evidence type="ECO:0000256" key="4">
    <source>
        <dbReference type="ARBA" id="ARBA00022989"/>
    </source>
</evidence>
<dbReference type="EMBL" id="JACOOR010000005">
    <property type="protein sequence ID" value="MBC5659969.1"/>
    <property type="molecule type" value="Genomic_DNA"/>
</dbReference>
<dbReference type="InterPro" id="IPR000620">
    <property type="entry name" value="EamA_dom"/>
</dbReference>
<reference evidence="8" key="1">
    <citation type="submission" date="2020-08" db="EMBL/GenBank/DDBJ databases">
        <title>Genome public.</title>
        <authorList>
            <person name="Liu C."/>
            <person name="Sun Q."/>
        </authorList>
    </citation>
    <scope>NUCLEOTIDE SEQUENCE</scope>
    <source>
        <strain evidence="8">NSJ-68</strain>
    </source>
</reference>
<feature type="domain" description="EamA" evidence="7">
    <location>
        <begin position="160"/>
        <end position="293"/>
    </location>
</feature>
<evidence type="ECO:0000259" key="7">
    <source>
        <dbReference type="Pfam" id="PF00892"/>
    </source>
</evidence>
<comment type="subcellular location">
    <subcellularLocation>
        <location evidence="1">Membrane</location>
        <topology evidence="1">Multi-pass membrane protein</topology>
    </subcellularLocation>
</comment>
<feature type="transmembrane region" description="Helical" evidence="6">
    <location>
        <begin position="103"/>
        <end position="121"/>
    </location>
</feature>
<keyword evidence="9" id="KW-1185">Reference proteome</keyword>
<feature type="transmembrane region" description="Helical" evidence="6">
    <location>
        <begin position="190"/>
        <end position="212"/>
    </location>
</feature>
<comment type="similarity">
    <text evidence="2">Belongs to the EamA transporter family.</text>
</comment>
<dbReference type="PANTHER" id="PTHR32322">
    <property type="entry name" value="INNER MEMBRANE TRANSPORTER"/>
    <property type="match status" value="1"/>
</dbReference>
<dbReference type="InterPro" id="IPR037185">
    <property type="entry name" value="EmrE-like"/>
</dbReference>
<keyword evidence="3 6" id="KW-0812">Transmembrane</keyword>
<sequence length="300" mass="31818">MNRFNTTKGFLYASLGSIGWGVSGVCSQSLFMNYDLSSEWLTAIRMVCSGVVLLLLTLPKAKSDTFRIWAKARDVLQLLAFALIGLLLCQYTFLGAIKYSNSATATVLQSLNVILMAVLMAVWSRTHMSGRQLLAILLAMAGTFLIATNGDPARMSLSTAGLILGLLAALGVVTYTLLSRPIIASWGNLTVTGWGMLIGGLVLAVVTKAWILPENLDGTAWLLIAAIVLIGTALGFSAFLEGVKLIGPVKATLIGCLEPASATALSALFLGTRFSLPELSGFCFIILTVFLSVTGSEKQT</sequence>
<proteinExistence type="inferred from homology"/>
<organism evidence="8 9">
    <name type="scientific">Anaerosacchariphilus hominis</name>
    <dbReference type="NCBI Taxonomy" id="2763017"/>
    <lineage>
        <taxon>Bacteria</taxon>
        <taxon>Bacillati</taxon>
        <taxon>Bacillota</taxon>
        <taxon>Clostridia</taxon>
        <taxon>Lachnospirales</taxon>
        <taxon>Lachnospiraceae</taxon>
        <taxon>Anaerosacchariphilus</taxon>
    </lineage>
</organism>
<feature type="transmembrane region" description="Helical" evidence="6">
    <location>
        <begin position="40"/>
        <end position="58"/>
    </location>
</feature>
<feature type="transmembrane region" description="Helical" evidence="6">
    <location>
        <begin position="251"/>
        <end position="270"/>
    </location>
</feature>
<evidence type="ECO:0000256" key="3">
    <source>
        <dbReference type="ARBA" id="ARBA00022692"/>
    </source>
</evidence>
<evidence type="ECO:0000256" key="2">
    <source>
        <dbReference type="ARBA" id="ARBA00007362"/>
    </source>
</evidence>
<feature type="domain" description="EamA" evidence="7">
    <location>
        <begin position="8"/>
        <end position="147"/>
    </location>
</feature>
<evidence type="ECO:0000256" key="5">
    <source>
        <dbReference type="ARBA" id="ARBA00023136"/>
    </source>
</evidence>
<dbReference type="Proteomes" id="UP000649345">
    <property type="component" value="Unassembled WGS sequence"/>
</dbReference>
<keyword evidence="5 6" id="KW-0472">Membrane</keyword>
<evidence type="ECO:0000256" key="6">
    <source>
        <dbReference type="SAM" id="Phobius"/>
    </source>
</evidence>
<dbReference type="Pfam" id="PF00892">
    <property type="entry name" value="EamA"/>
    <property type="match status" value="2"/>
</dbReference>
<comment type="caution">
    <text evidence="8">The sequence shown here is derived from an EMBL/GenBank/DDBJ whole genome shotgun (WGS) entry which is preliminary data.</text>
</comment>
<evidence type="ECO:0000256" key="1">
    <source>
        <dbReference type="ARBA" id="ARBA00004141"/>
    </source>
</evidence>
<dbReference type="RefSeq" id="WP_186873430.1">
    <property type="nucleotide sequence ID" value="NZ_JACOOR010000005.1"/>
</dbReference>
<dbReference type="GO" id="GO:0016020">
    <property type="term" value="C:membrane"/>
    <property type="evidence" value="ECO:0007669"/>
    <property type="project" value="UniProtKB-SubCell"/>
</dbReference>
<accession>A0A923LD50</accession>
<feature type="transmembrane region" description="Helical" evidence="6">
    <location>
        <begin position="276"/>
        <end position="294"/>
    </location>
</feature>
<keyword evidence="4 6" id="KW-1133">Transmembrane helix</keyword>
<dbReference type="AlphaFoldDB" id="A0A923LD50"/>
<feature type="transmembrane region" description="Helical" evidence="6">
    <location>
        <begin position="12"/>
        <end position="34"/>
    </location>
</feature>